<protein>
    <submittedName>
        <fullName evidence="1">Uncharacterized protein</fullName>
    </submittedName>
</protein>
<proteinExistence type="predicted"/>
<dbReference type="AlphaFoldDB" id="A0A915YG09"/>
<name>A0A915YG09_9BACT</name>
<dbReference type="Proteomes" id="UP001060919">
    <property type="component" value="Chromosome"/>
</dbReference>
<dbReference type="EMBL" id="AP026867">
    <property type="protein sequence ID" value="BDS12428.1"/>
    <property type="molecule type" value="Genomic_DNA"/>
</dbReference>
<evidence type="ECO:0000313" key="2">
    <source>
        <dbReference type="Proteomes" id="UP001060919"/>
    </source>
</evidence>
<accession>A0A915YG09</accession>
<keyword evidence="2" id="KW-1185">Reference proteome</keyword>
<dbReference type="KEGG" id="aup:AsAng_0031490"/>
<gene>
    <name evidence="1" type="ORF">AsAng_0031490</name>
</gene>
<reference evidence="1" key="1">
    <citation type="submission" date="2022-09" db="EMBL/GenBank/DDBJ databases">
        <title>Aureispira anguillicida sp. nov., isolated from Leptocephalus of Japanese eel Anguilla japonica.</title>
        <authorList>
            <person name="Yuasa K."/>
            <person name="Mekata T."/>
            <person name="Ikunari K."/>
        </authorList>
    </citation>
    <scope>NUCLEOTIDE SEQUENCE</scope>
    <source>
        <strain evidence="1">EL160426</strain>
    </source>
</reference>
<evidence type="ECO:0000313" key="1">
    <source>
        <dbReference type="EMBL" id="BDS12428.1"/>
    </source>
</evidence>
<organism evidence="1 2">
    <name type="scientific">Aureispira anguillae</name>
    <dbReference type="NCBI Taxonomy" id="2864201"/>
    <lineage>
        <taxon>Bacteria</taxon>
        <taxon>Pseudomonadati</taxon>
        <taxon>Bacteroidota</taxon>
        <taxon>Saprospiria</taxon>
        <taxon>Saprospirales</taxon>
        <taxon>Saprospiraceae</taxon>
        <taxon>Aureispira</taxon>
    </lineage>
</organism>
<sequence>MHKVISYNCVQSYNRLYHTLKKRDHKVLQTQKLILKNLLKTIMNEMVRLQIYFF</sequence>